<dbReference type="EMBL" id="BARS01005814">
    <property type="protein sequence ID" value="GAF79124.1"/>
    <property type="molecule type" value="Genomic_DNA"/>
</dbReference>
<protein>
    <recommendedName>
        <fullName evidence="2">Carbohydrate-binding domain-containing protein</fullName>
    </recommendedName>
</protein>
<comment type="caution">
    <text evidence="1">The sequence shown here is derived from an EMBL/GenBank/DDBJ whole genome shotgun (WGS) entry which is preliminary data.</text>
</comment>
<evidence type="ECO:0000313" key="1">
    <source>
        <dbReference type="EMBL" id="GAF79124.1"/>
    </source>
</evidence>
<gene>
    <name evidence="1" type="ORF">S01H1_11412</name>
</gene>
<name>X0SDP1_9ZZZZ</name>
<dbReference type="Gene3D" id="2.60.40.1190">
    <property type="match status" value="1"/>
</dbReference>
<accession>X0SDP1</accession>
<feature type="non-terminal residue" evidence="1">
    <location>
        <position position="108"/>
    </location>
</feature>
<dbReference type="AlphaFoldDB" id="X0SDP1"/>
<dbReference type="SUPFAM" id="SSF49344">
    <property type="entry name" value="CBD9-like"/>
    <property type="match status" value="1"/>
</dbReference>
<sequence>MKVPELSHPPKIDGVIENPLWEKEALKIEGFLQFTPKEKGTPTEKTVAYIGYDKKNIYFAFRCYDSDPKKLRATITNRDNIIDDDWIAVFLDTFNEKRRAFSFFINPR</sequence>
<organism evidence="1">
    <name type="scientific">marine sediment metagenome</name>
    <dbReference type="NCBI Taxonomy" id="412755"/>
    <lineage>
        <taxon>unclassified sequences</taxon>
        <taxon>metagenomes</taxon>
        <taxon>ecological metagenomes</taxon>
    </lineage>
</organism>
<reference evidence="1" key="1">
    <citation type="journal article" date="2014" name="Front. Microbiol.">
        <title>High frequency of phylogenetically diverse reductive dehalogenase-homologous genes in deep subseafloor sedimentary metagenomes.</title>
        <authorList>
            <person name="Kawai M."/>
            <person name="Futagami T."/>
            <person name="Toyoda A."/>
            <person name="Takaki Y."/>
            <person name="Nishi S."/>
            <person name="Hori S."/>
            <person name="Arai W."/>
            <person name="Tsubouchi T."/>
            <person name="Morono Y."/>
            <person name="Uchiyama I."/>
            <person name="Ito T."/>
            <person name="Fujiyama A."/>
            <person name="Inagaki F."/>
            <person name="Takami H."/>
        </authorList>
    </citation>
    <scope>NUCLEOTIDE SEQUENCE</scope>
    <source>
        <strain evidence="1">Expedition CK06-06</strain>
    </source>
</reference>
<evidence type="ECO:0008006" key="2">
    <source>
        <dbReference type="Google" id="ProtNLM"/>
    </source>
</evidence>
<proteinExistence type="predicted"/>